<dbReference type="PANTHER" id="PTHR12172:SF1">
    <property type="entry name" value="P-LOOP CONTAINING NUCLEOSIDE TRIPHOSPHATE HYDROLASES SUPERFAMILY PROTEIN"/>
    <property type="match status" value="1"/>
</dbReference>
<sequence length="1271" mass="142732">VAATGEETLSPKIGDEDSPLTVKSDFLSTISEKRQQKLKQEQPSVGSAEEINQRCSPPDCAAKDAKKPRQVKRKPNATPDKGRLNTTPRKNAMNCRRNESCSAQLSANSTQSEYTPQSLPNLRLEAKMTAEENSRLFSGRQIHPFFSSWKAGKRSQEAADVDRWCSIERKEKSLNFNPIHVFENVQDDALSLDWGNWIFSERTFDSSTCGVESVCPPIYDGRVKSLQLDNFLNLSHSSAASLWQNEGSSVQCPIQLETVSLDPFTMQQSSKPLVDEQLAHCERIMDIEVASDIERQGRFLKERMTLYYQSCDNQPANSLWTNKYRPEKAIEICGNSKSVKFLSEWLHFWHEKGVRTSQFSDNVKRGILLDADYNFERSDSDSEDVNGETVLKNVLLVTGPVGVYIYLLSFLLYVAIANVGYAVIDLVVAGLFFLQSGKSAAIYACAKEQGFQVIEVNASDWRNGALVKQKFGEAVESHWLQCGMENSGNKQLLKSSPGKCTLSVPQGSDNEVIELIPLYDNDNSQNASTMPWKSSSEDNITASAQGDIKTVILFEDVDTTLYEDRGFIATIKQLAETAKRPMILTSNSSNPVLPNNLDRVEVCFTVPPSEELLRLVHMVAKCTFLLGSPSRRFFLIWIYVVLDLQVCAAEKIHPCLVEQFISRSQGDIRKTIMHLQFWCQGQSSKKDSGVQSDSRVQRVYGPVGFDLDAGHCILPNIFPSGYPSQLSEIVEKEITKALLMEESSRLLKMVEEEEQNNSDLGMHDEPEMEEAKKEEILSRHCFDQDGNEFAADFRTIYEVFDVSGSPIAFARRNVRRRSDTVLFSDSEDECMGGGVPVVHGELFQDLNNEVQPELSNKSSSHCRETDRCLQPELLLHSEGEKLEESCYHFFETTESLHANAPCLSADVSCVQDSLFIPETDMNDGIVPPSGTVSCCHVDDNAEAAFTNKKFLPNMLPAENNNFDQSIAGFQKIPEALESTFDVVYREVVGDSHFQRVEAVPREYQVLDECSLMDFSRRSNRMDASWSSEVTDVVQETWRKLRLCRMDLQQQASLREKDAFRIVELAYKMTHLISEADLLLADCQPLICDYVEPSVVPFEKSHSFCWDDDQLQITSAIAQHGMRLYAKEIAAVGSSMGSESRMDLASEMLASSTNAMALGKLVRQDKQTIETSKMVPPKSCMLLKSKLESCLCNIIQSIVPTRSYLALKGDAFHEYLSSLGQISRSEVSRISESFDKSKKRRVRTARNYLSTALSAEDISLLGQYSRYGKDNI</sequence>
<evidence type="ECO:0000256" key="5">
    <source>
        <dbReference type="ARBA" id="ARBA00022840"/>
    </source>
</evidence>
<evidence type="ECO:0000256" key="4">
    <source>
        <dbReference type="ARBA" id="ARBA00022763"/>
    </source>
</evidence>
<evidence type="ECO:0000256" key="6">
    <source>
        <dbReference type="ARBA" id="ARBA00023242"/>
    </source>
</evidence>
<organism evidence="10 11">
    <name type="scientific">Escallonia herrerae</name>
    <dbReference type="NCBI Taxonomy" id="1293975"/>
    <lineage>
        <taxon>Eukaryota</taxon>
        <taxon>Viridiplantae</taxon>
        <taxon>Streptophyta</taxon>
        <taxon>Embryophyta</taxon>
        <taxon>Tracheophyta</taxon>
        <taxon>Spermatophyta</taxon>
        <taxon>Magnoliopsida</taxon>
        <taxon>eudicotyledons</taxon>
        <taxon>Gunneridae</taxon>
        <taxon>Pentapetalae</taxon>
        <taxon>asterids</taxon>
        <taxon>campanulids</taxon>
        <taxon>Escalloniales</taxon>
        <taxon>Escalloniaceae</taxon>
        <taxon>Escallonia</taxon>
    </lineage>
</organism>
<feature type="non-terminal residue" evidence="10">
    <location>
        <position position="1271"/>
    </location>
</feature>
<evidence type="ECO:0000256" key="2">
    <source>
        <dbReference type="ARBA" id="ARBA00006168"/>
    </source>
</evidence>
<keyword evidence="11" id="KW-1185">Reference proteome</keyword>
<evidence type="ECO:0000256" key="9">
    <source>
        <dbReference type="SAM" id="Phobius"/>
    </source>
</evidence>
<evidence type="ECO:0008006" key="12">
    <source>
        <dbReference type="Google" id="ProtNLM"/>
    </source>
</evidence>
<evidence type="ECO:0000256" key="3">
    <source>
        <dbReference type="ARBA" id="ARBA00022741"/>
    </source>
</evidence>
<dbReference type="GO" id="GO:0003682">
    <property type="term" value="F:chromatin binding"/>
    <property type="evidence" value="ECO:0007669"/>
    <property type="project" value="TreeGrafter"/>
</dbReference>
<keyword evidence="4" id="KW-0227">DNA damage</keyword>
<dbReference type="AlphaFoldDB" id="A0AA89ADT4"/>
<gene>
    <name evidence="10" type="ORF">RJ639_022863</name>
</gene>
<keyword evidence="5" id="KW-0067">ATP-binding</keyword>
<feature type="transmembrane region" description="Helical" evidence="9">
    <location>
        <begin position="403"/>
        <end position="434"/>
    </location>
</feature>
<comment type="caution">
    <text evidence="10">The sequence shown here is derived from an EMBL/GenBank/DDBJ whole genome shotgun (WGS) entry which is preliminary data.</text>
</comment>
<dbReference type="GO" id="GO:0033314">
    <property type="term" value="P:mitotic DNA replication checkpoint signaling"/>
    <property type="evidence" value="ECO:0007669"/>
    <property type="project" value="TreeGrafter"/>
</dbReference>
<dbReference type="GO" id="GO:0000077">
    <property type="term" value="P:DNA damage checkpoint signaling"/>
    <property type="evidence" value="ECO:0007669"/>
    <property type="project" value="TreeGrafter"/>
</dbReference>
<protein>
    <recommendedName>
        <fullName evidence="12">ATPase family AAA domain-containing protein 5</fullName>
    </recommendedName>
</protein>
<dbReference type="GO" id="GO:0003689">
    <property type="term" value="F:DNA clamp loader activity"/>
    <property type="evidence" value="ECO:0007669"/>
    <property type="project" value="TreeGrafter"/>
</dbReference>
<keyword evidence="9" id="KW-1133">Transmembrane helix</keyword>
<name>A0AA89ADT4_9ASTE</name>
<proteinExistence type="inferred from homology"/>
<evidence type="ECO:0000313" key="11">
    <source>
        <dbReference type="Proteomes" id="UP001188597"/>
    </source>
</evidence>
<keyword evidence="6" id="KW-0539">Nucleus</keyword>
<dbReference type="InterPro" id="IPR027417">
    <property type="entry name" value="P-loop_NTPase"/>
</dbReference>
<keyword evidence="7" id="KW-0131">Cell cycle</keyword>
<evidence type="ECO:0000256" key="7">
    <source>
        <dbReference type="ARBA" id="ARBA00023306"/>
    </source>
</evidence>
<dbReference type="InterPro" id="IPR004582">
    <property type="entry name" value="Checkpoint_prot_Rad17_Rad24"/>
</dbReference>
<dbReference type="GO" id="GO:0006281">
    <property type="term" value="P:DNA repair"/>
    <property type="evidence" value="ECO:0007669"/>
    <property type="project" value="InterPro"/>
</dbReference>
<keyword evidence="9" id="KW-0812">Transmembrane</keyword>
<feature type="region of interest" description="Disordered" evidence="8">
    <location>
        <begin position="1"/>
        <end position="21"/>
    </location>
</feature>
<feature type="region of interest" description="Disordered" evidence="8">
    <location>
        <begin position="33"/>
        <end position="95"/>
    </location>
</feature>
<keyword evidence="9" id="KW-0472">Membrane</keyword>
<accession>A0AA89ADT4</accession>
<evidence type="ECO:0000256" key="1">
    <source>
        <dbReference type="ARBA" id="ARBA00004123"/>
    </source>
</evidence>
<comment type="similarity">
    <text evidence="2">Belongs to the rad17/RAD24 family.</text>
</comment>
<dbReference type="Proteomes" id="UP001188597">
    <property type="component" value="Unassembled WGS sequence"/>
</dbReference>
<dbReference type="GO" id="GO:0005634">
    <property type="term" value="C:nucleus"/>
    <property type="evidence" value="ECO:0007669"/>
    <property type="project" value="UniProtKB-SubCell"/>
</dbReference>
<dbReference type="Gene3D" id="3.40.50.300">
    <property type="entry name" value="P-loop containing nucleotide triphosphate hydrolases"/>
    <property type="match status" value="1"/>
</dbReference>
<dbReference type="PANTHER" id="PTHR12172">
    <property type="entry name" value="CELL CYCLE CHECKPOINT PROTEIN RAD17"/>
    <property type="match status" value="1"/>
</dbReference>
<comment type="subcellular location">
    <subcellularLocation>
        <location evidence="1">Nucleus</location>
    </subcellularLocation>
</comment>
<dbReference type="SUPFAM" id="SSF52540">
    <property type="entry name" value="P-loop containing nucleoside triphosphate hydrolases"/>
    <property type="match status" value="1"/>
</dbReference>
<dbReference type="GO" id="GO:0005524">
    <property type="term" value="F:ATP binding"/>
    <property type="evidence" value="ECO:0007669"/>
    <property type="project" value="UniProtKB-KW"/>
</dbReference>
<evidence type="ECO:0000256" key="8">
    <source>
        <dbReference type="SAM" id="MobiDB-lite"/>
    </source>
</evidence>
<reference evidence="10" key="1">
    <citation type="submission" date="2022-12" db="EMBL/GenBank/DDBJ databases">
        <title>Draft genome assemblies for two species of Escallonia (Escalloniales).</title>
        <authorList>
            <person name="Chanderbali A."/>
            <person name="Dervinis C."/>
            <person name="Anghel I."/>
            <person name="Soltis D."/>
            <person name="Soltis P."/>
            <person name="Zapata F."/>
        </authorList>
    </citation>
    <scope>NUCLEOTIDE SEQUENCE</scope>
    <source>
        <strain evidence="10">UCBG64.0493</strain>
        <tissue evidence="10">Leaf</tissue>
    </source>
</reference>
<evidence type="ECO:0000313" key="10">
    <source>
        <dbReference type="EMBL" id="KAK2998531.1"/>
    </source>
</evidence>
<dbReference type="EMBL" id="JAVXUP010003606">
    <property type="protein sequence ID" value="KAK2998531.1"/>
    <property type="molecule type" value="Genomic_DNA"/>
</dbReference>
<keyword evidence="3" id="KW-0547">Nucleotide-binding</keyword>